<proteinExistence type="predicted"/>
<protein>
    <submittedName>
        <fullName evidence="1">Uncharacterized protein</fullName>
    </submittedName>
</protein>
<dbReference type="EMBL" id="AFBI03000119">
    <property type="protein sequence ID" value="EJW01711.1"/>
    <property type="molecule type" value="Genomic_DNA"/>
</dbReference>
<comment type="caution">
    <text evidence="1">The sequence shown here is derived from an EMBL/GenBank/DDBJ whole genome shotgun (WGS) entry which is preliminary data.</text>
</comment>
<dbReference type="Proteomes" id="UP000003163">
    <property type="component" value="Unassembled WGS sequence"/>
</dbReference>
<sequence>MNFFLTFPVLIISTIPEKKIAGYNYESRKKYIYATNLSYENSKTKCQDHMFNYFNCLYLEPTIKAYKEKLNQLPEFCNKIQPLHIHYVNLYKHAISNFLKSYSEKIFLFSKIDTNEFWKFTRDRISKMIIDEYKKFSLQKVNECYDYKPCNKDFLDIISKNRKRFDDVFYDLTRQFASDLAEYIGLELFELCKYFQLIVFTNKGTEDNELVPWDFIAEYDEFEARKFFEKISETVVECPPNTRIVLRFHIDPLFLVTNIFTSILYEMKSQNEHKNNELTESDIYVITEDRMYKYIYNILFDHLFGLRDILLVARQKGFNITILNYNVEYDIIDFITCYLKKIKSNNVVIKDINRCYFENKILILVNFFEKLSNIIVAACKYKSENLPISLLYENEFCKENAKPNYTIVEPEKAKKNLKRLYFLLIKYEKNLKDIYKDYKKIVHVLLKIISMVKVDNIPEKNDIKEKLMKNLSMSYSKIAQIHINFELFFFRLVFKFNMMVEKIHTNKDISSTEFSRFEKRICENITLLSKYFIIIKKQLNEKIFQIKYEEDIAGVEMVKNEELSCLIDEEQQEEDCNTEFLVSITELDEILKSYKKPLILTSVFFKRIFVDYDETKNSQKLPEFFLDEPLQQKNEILKTRSNANGNTETAEAIALPIEKEKSKKNKIETARKTKKK</sequence>
<evidence type="ECO:0000313" key="1">
    <source>
        <dbReference type="EMBL" id="EJW01711.1"/>
    </source>
</evidence>
<dbReference type="AlphaFoldDB" id="J9D1J6"/>
<organism evidence="1 2">
    <name type="scientific">Edhazardia aedis (strain USNM 41457)</name>
    <name type="common">Microsporidian parasite</name>
    <dbReference type="NCBI Taxonomy" id="1003232"/>
    <lineage>
        <taxon>Eukaryota</taxon>
        <taxon>Fungi</taxon>
        <taxon>Fungi incertae sedis</taxon>
        <taxon>Microsporidia</taxon>
        <taxon>Edhazardia</taxon>
    </lineage>
</organism>
<name>J9D1J6_EDHAE</name>
<reference evidence="1 2" key="1">
    <citation type="submission" date="2011-08" db="EMBL/GenBank/DDBJ databases">
        <authorList>
            <person name="Liu Z.J."/>
            <person name="Shi F.L."/>
            <person name="Lu J.Q."/>
            <person name="Li M."/>
            <person name="Wang Z.L."/>
        </authorList>
    </citation>
    <scope>NUCLEOTIDE SEQUENCE [LARGE SCALE GENOMIC DNA]</scope>
    <source>
        <strain evidence="1 2">USNM 41457</strain>
    </source>
</reference>
<reference evidence="2" key="2">
    <citation type="submission" date="2015-07" db="EMBL/GenBank/DDBJ databases">
        <title>Contrasting host-pathogen interactions and genome evolution in two generalist and specialist microsporidian pathogens of mosquitoes.</title>
        <authorList>
            <consortium name="The Broad Institute Genomics Platform"/>
            <consortium name="The Broad Institute Genome Sequencing Center for Infectious Disease"/>
            <person name="Cuomo C.A."/>
            <person name="Sanscrainte N.D."/>
            <person name="Goldberg J.M."/>
            <person name="Heiman D."/>
            <person name="Young S."/>
            <person name="Zeng Q."/>
            <person name="Becnel J.J."/>
            <person name="Birren B.W."/>
        </authorList>
    </citation>
    <scope>NUCLEOTIDE SEQUENCE [LARGE SCALE GENOMIC DNA]</scope>
    <source>
        <strain evidence="2">USNM 41457</strain>
    </source>
</reference>
<keyword evidence="2" id="KW-1185">Reference proteome</keyword>
<dbReference type="InParanoid" id="J9D1J6"/>
<accession>J9D1J6</accession>
<dbReference type="HOGENOM" id="CLU_406540_0_0_1"/>
<evidence type="ECO:0000313" key="2">
    <source>
        <dbReference type="Proteomes" id="UP000003163"/>
    </source>
</evidence>
<gene>
    <name evidence="1" type="ORF">EDEG_03754</name>
</gene>
<dbReference type="VEuPathDB" id="MicrosporidiaDB:EDEG_03754"/>